<feature type="region of interest" description="Disordered" evidence="1">
    <location>
        <begin position="194"/>
        <end position="279"/>
    </location>
</feature>
<reference evidence="2" key="1">
    <citation type="submission" date="2022-08" db="UniProtKB">
        <authorList>
            <consortium name="EnsemblMetazoa"/>
        </authorList>
    </citation>
    <scope>IDENTIFICATION</scope>
    <source>
        <strain evidence="2">Dongola</strain>
    </source>
</reference>
<feature type="region of interest" description="Disordered" evidence="1">
    <location>
        <begin position="152"/>
        <end position="176"/>
    </location>
</feature>
<dbReference type="VEuPathDB" id="VectorBase:AARA21_006153"/>
<accession>A0A182I7L5</accession>
<dbReference type="EnsemblMetazoa" id="AARA009569-RA">
    <property type="protein sequence ID" value="AARA009569-PA"/>
    <property type="gene ID" value="AARA009569"/>
</dbReference>
<protein>
    <submittedName>
        <fullName evidence="2">Uncharacterized protein</fullName>
    </submittedName>
</protein>
<dbReference type="RefSeq" id="XP_040165996.1">
    <property type="nucleotide sequence ID" value="XM_040310062.1"/>
</dbReference>
<dbReference type="KEGG" id="aara:120901800"/>
<evidence type="ECO:0000313" key="2">
    <source>
        <dbReference type="EnsemblMetazoa" id="AARA009569-PA"/>
    </source>
</evidence>
<keyword evidence="3" id="KW-1185">Reference proteome</keyword>
<evidence type="ECO:0000256" key="1">
    <source>
        <dbReference type="SAM" id="MobiDB-lite"/>
    </source>
</evidence>
<feature type="compositionally biased region" description="Polar residues" evidence="1">
    <location>
        <begin position="199"/>
        <end position="209"/>
    </location>
</feature>
<evidence type="ECO:0000313" key="3">
    <source>
        <dbReference type="Proteomes" id="UP000075840"/>
    </source>
</evidence>
<organism evidence="2 3">
    <name type="scientific">Anopheles arabiensis</name>
    <name type="common">Mosquito</name>
    <dbReference type="NCBI Taxonomy" id="7173"/>
    <lineage>
        <taxon>Eukaryota</taxon>
        <taxon>Metazoa</taxon>
        <taxon>Ecdysozoa</taxon>
        <taxon>Arthropoda</taxon>
        <taxon>Hexapoda</taxon>
        <taxon>Insecta</taxon>
        <taxon>Pterygota</taxon>
        <taxon>Neoptera</taxon>
        <taxon>Endopterygota</taxon>
        <taxon>Diptera</taxon>
        <taxon>Nematocera</taxon>
        <taxon>Culicoidea</taxon>
        <taxon>Culicidae</taxon>
        <taxon>Anophelinae</taxon>
        <taxon>Anopheles</taxon>
    </lineage>
</organism>
<dbReference type="GeneID" id="120901800"/>
<dbReference type="VEuPathDB" id="VectorBase:AARA009569"/>
<dbReference type="AlphaFoldDB" id="A0A182I7L5"/>
<sequence>MIDRTSAEEEISRAINSAMGYTMNATEYFNGLDNGSFTSTVAGATASKPMGRGRGVVDVSHSRLEEIRLAARISRLQAQNYPMGHLPTTREILAGDRAAEITAGLRTLGIHSTDSQLSSRTTIPTVVKEKIRVDGKVPLILDGDLFHQRYCSEEEDEDDESQSASPKPVENMKYDPSKPLTVLFPTIVEFRQPIHDPESSGSELNTSVTSSASSSSSKNSSRRGKKKKWTKVPVDMVLSSSRHIGREDGDVVCGGPPLPPHSTYRSRTVYSAEGMRNIK</sequence>
<name>A0A182I7L5_ANOAR</name>
<dbReference type="EMBL" id="APCN01003422">
    <property type="status" value="NOT_ANNOTATED_CDS"/>
    <property type="molecule type" value="Genomic_DNA"/>
</dbReference>
<feature type="compositionally biased region" description="Low complexity" evidence="1">
    <location>
        <begin position="210"/>
        <end position="219"/>
    </location>
</feature>
<dbReference type="Proteomes" id="UP000075840">
    <property type="component" value="Unassembled WGS sequence"/>
</dbReference>
<feature type="compositionally biased region" description="Basic residues" evidence="1">
    <location>
        <begin position="220"/>
        <end position="230"/>
    </location>
</feature>
<proteinExistence type="predicted"/>